<accession>A0AAV9PK30</accession>
<name>A0AAV9PK30_9PEZI</name>
<sequence length="155" mass="17951">MACGPSRVNWTRTWTSKTPQESGAENHLSEEENLPESMPWTALQEARRQRMRELKALARNDAASHQDKGGEEYNDRDIDDHKFYYFGDYRCLPDFSYTNSEDTDSYVSAADIDNAHGNFCNQQADYSLIDRFAFCPIAASMPGRQWQYLCRQLED</sequence>
<dbReference type="RefSeq" id="XP_064662760.1">
    <property type="nucleotide sequence ID" value="XM_064798433.1"/>
</dbReference>
<comment type="caution">
    <text evidence="2">The sequence shown here is derived from an EMBL/GenBank/DDBJ whole genome shotgun (WGS) entry which is preliminary data.</text>
</comment>
<feature type="region of interest" description="Disordered" evidence="1">
    <location>
        <begin position="1"/>
        <end position="39"/>
    </location>
</feature>
<evidence type="ECO:0000313" key="2">
    <source>
        <dbReference type="EMBL" id="KAK5174091.1"/>
    </source>
</evidence>
<feature type="compositionally biased region" description="Polar residues" evidence="1">
    <location>
        <begin position="8"/>
        <end position="23"/>
    </location>
</feature>
<protein>
    <submittedName>
        <fullName evidence="2">Uncharacterized protein</fullName>
    </submittedName>
</protein>
<reference evidence="2 3" key="1">
    <citation type="submission" date="2023-08" db="EMBL/GenBank/DDBJ databases">
        <title>Black Yeasts Isolated from many extreme environments.</title>
        <authorList>
            <person name="Coleine C."/>
            <person name="Stajich J.E."/>
            <person name="Selbmann L."/>
        </authorList>
    </citation>
    <scope>NUCLEOTIDE SEQUENCE [LARGE SCALE GENOMIC DNA]</scope>
    <source>
        <strain evidence="2 3">CCFEE 5935</strain>
    </source>
</reference>
<keyword evidence="3" id="KW-1185">Reference proteome</keyword>
<evidence type="ECO:0000256" key="1">
    <source>
        <dbReference type="SAM" id="MobiDB-lite"/>
    </source>
</evidence>
<evidence type="ECO:0000313" key="3">
    <source>
        <dbReference type="Proteomes" id="UP001337655"/>
    </source>
</evidence>
<gene>
    <name evidence="2" type="ORF">LTR77_001171</name>
</gene>
<proteinExistence type="predicted"/>
<organism evidence="2 3">
    <name type="scientific">Saxophila tyrrhenica</name>
    <dbReference type="NCBI Taxonomy" id="1690608"/>
    <lineage>
        <taxon>Eukaryota</taxon>
        <taxon>Fungi</taxon>
        <taxon>Dikarya</taxon>
        <taxon>Ascomycota</taxon>
        <taxon>Pezizomycotina</taxon>
        <taxon>Dothideomycetes</taxon>
        <taxon>Dothideomycetidae</taxon>
        <taxon>Mycosphaerellales</taxon>
        <taxon>Extremaceae</taxon>
        <taxon>Saxophila</taxon>
    </lineage>
</organism>
<dbReference type="AlphaFoldDB" id="A0AAV9PK30"/>
<dbReference type="GeneID" id="89922519"/>
<dbReference type="EMBL" id="JAVRRT010000002">
    <property type="protein sequence ID" value="KAK5174091.1"/>
    <property type="molecule type" value="Genomic_DNA"/>
</dbReference>
<dbReference type="Proteomes" id="UP001337655">
    <property type="component" value="Unassembled WGS sequence"/>
</dbReference>